<comment type="caution">
    <text evidence="1">The sequence shown here is derived from an EMBL/GenBank/DDBJ whole genome shotgun (WGS) entry which is preliminary data.</text>
</comment>
<name>A0ABU9YB06_9SPHN</name>
<organism evidence="1 2">
    <name type="scientific">Sphingomonas oligophenolica</name>
    <dbReference type="NCBI Taxonomy" id="301154"/>
    <lineage>
        <taxon>Bacteria</taxon>
        <taxon>Pseudomonadati</taxon>
        <taxon>Pseudomonadota</taxon>
        <taxon>Alphaproteobacteria</taxon>
        <taxon>Sphingomonadales</taxon>
        <taxon>Sphingomonadaceae</taxon>
        <taxon>Sphingomonas</taxon>
    </lineage>
</organism>
<dbReference type="InterPro" id="IPR007375">
    <property type="entry name" value="SoxG"/>
</dbReference>
<dbReference type="EMBL" id="JBDIME010000036">
    <property type="protein sequence ID" value="MEN2792986.1"/>
    <property type="molecule type" value="Genomic_DNA"/>
</dbReference>
<dbReference type="Gene3D" id="3.30.1360.120">
    <property type="entry name" value="Probable tRNA modification gtpase trme, domain 1"/>
    <property type="match status" value="1"/>
</dbReference>
<sequence length="167" mass="17661">MPDPFSAEPRNRLGIASVMARKGIAAAEICAALGARMPDRPLATFIGGRTVVGTGPGTWLVTEEDAAPDFAETLQQVLAGLASVSDQSGGYAVQRLSGPAARTVLQRGAAIDFHPTAFSTGSAATTVIAHIGIIMWQVDEQPTYDVAMFRSYSQSFRHWLNQTVAAL</sequence>
<reference evidence="1 2" key="1">
    <citation type="submission" date="2024-05" db="EMBL/GenBank/DDBJ databases">
        <authorList>
            <person name="Liu Q."/>
            <person name="Xin Y.-H."/>
        </authorList>
    </citation>
    <scope>NUCLEOTIDE SEQUENCE [LARGE SCALE GENOMIC DNA]</scope>
    <source>
        <strain evidence="1 2">CGMCC 1.10181</strain>
    </source>
</reference>
<evidence type="ECO:0000313" key="1">
    <source>
        <dbReference type="EMBL" id="MEN2792986.1"/>
    </source>
</evidence>
<dbReference type="Proteomes" id="UP001419910">
    <property type="component" value="Unassembled WGS sequence"/>
</dbReference>
<dbReference type="InterPro" id="IPR027266">
    <property type="entry name" value="TrmE/GcvT-like"/>
</dbReference>
<evidence type="ECO:0000313" key="2">
    <source>
        <dbReference type="Proteomes" id="UP001419910"/>
    </source>
</evidence>
<protein>
    <submittedName>
        <fullName evidence="1">Sarcosine oxidase subunit gamma family protein</fullName>
    </submittedName>
</protein>
<gene>
    <name evidence="1" type="ORF">ABC974_25395</name>
</gene>
<accession>A0ABU9YB06</accession>
<dbReference type="Pfam" id="PF04268">
    <property type="entry name" value="SoxG"/>
    <property type="match status" value="1"/>
</dbReference>
<dbReference type="Gene3D" id="3.30.70.1520">
    <property type="entry name" value="Heterotetrameric sarcosine oxidase"/>
    <property type="match status" value="1"/>
</dbReference>
<proteinExistence type="predicted"/>
<dbReference type="RefSeq" id="WP_343889662.1">
    <property type="nucleotide sequence ID" value="NZ_BAAAEH010000023.1"/>
</dbReference>
<dbReference type="SUPFAM" id="SSF103025">
    <property type="entry name" value="Folate-binding domain"/>
    <property type="match status" value="1"/>
</dbReference>
<keyword evidence="2" id="KW-1185">Reference proteome</keyword>